<name>A0A7R8CWV0_LEPSM</name>
<keyword evidence="2" id="KW-0732">Signal</keyword>
<dbReference type="EMBL" id="HG994582">
    <property type="protein sequence ID" value="CAF2906987.1"/>
    <property type="molecule type" value="Genomic_DNA"/>
</dbReference>
<gene>
    <name evidence="3" type="ORF">LSAA_8051</name>
</gene>
<keyword evidence="4" id="KW-1185">Reference proteome</keyword>
<evidence type="ECO:0000256" key="2">
    <source>
        <dbReference type="SAM" id="SignalP"/>
    </source>
</evidence>
<feature type="region of interest" description="Disordered" evidence="1">
    <location>
        <begin position="209"/>
        <end position="279"/>
    </location>
</feature>
<evidence type="ECO:0000313" key="3">
    <source>
        <dbReference type="EMBL" id="CAF2906987.1"/>
    </source>
</evidence>
<feature type="chain" id="PRO_5043691792" evidence="2">
    <location>
        <begin position="26"/>
        <end position="279"/>
    </location>
</feature>
<proteinExistence type="predicted"/>
<dbReference type="Proteomes" id="UP000675881">
    <property type="component" value="Chromosome 3"/>
</dbReference>
<protein>
    <submittedName>
        <fullName evidence="3">(salmon louse) hypothetical protein</fullName>
    </submittedName>
</protein>
<accession>A0A7R8CWV0</accession>
<dbReference type="AlphaFoldDB" id="A0A7R8CWV0"/>
<evidence type="ECO:0000313" key="4">
    <source>
        <dbReference type="Proteomes" id="UP000675881"/>
    </source>
</evidence>
<evidence type="ECO:0000256" key="1">
    <source>
        <dbReference type="SAM" id="MobiDB-lite"/>
    </source>
</evidence>
<reference evidence="3" key="1">
    <citation type="submission" date="2021-02" db="EMBL/GenBank/DDBJ databases">
        <authorList>
            <person name="Bekaert M."/>
        </authorList>
    </citation>
    <scope>NUCLEOTIDE SEQUENCE</scope>
    <source>
        <strain evidence="3">IoA-00</strain>
    </source>
</reference>
<sequence length="279" mass="31005">MKGIAASLMDVIIFLLLTMVLKVSCYPFGHYGETILNPPQMIIGSRAWEIYNRPHSNVDLQSPFDNEGYFSNCSPCPFVVPECPCDYYIPYPPVRPTTPSTTVEPFHLPTWIRIDNETEWYLSAITHDILKKYKVPLWFGVNALADQSTWVWSSNGDKVDLKFPFWNVLDSQGECGDIRLLNGVIHGFQVSCDGSSSMTPRGFIVVRKRTKDDSKDSDAQGNESNSTTQPTSTTTPNPSNTYYPPTPVRSTNSTPTISTTTSQRPIVDGNTPGSPPSPV</sequence>
<feature type="compositionally biased region" description="Low complexity" evidence="1">
    <location>
        <begin position="250"/>
        <end position="262"/>
    </location>
</feature>
<organism evidence="3 4">
    <name type="scientific">Lepeophtheirus salmonis</name>
    <name type="common">Salmon louse</name>
    <name type="synonym">Caligus salmonis</name>
    <dbReference type="NCBI Taxonomy" id="72036"/>
    <lineage>
        <taxon>Eukaryota</taxon>
        <taxon>Metazoa</taxon>
        <taxon>Ecdysozoa</taxon>
        <taxon>Arthropoda</taxon>
        <taxon>Crustacea</taxon>
        <taxon>Multicrustacea</taxon>
        <taxon>Hexanauplia</taxon>
        <taxon>Copepoda</taxon>
        <taxon>Siphonostomatoida</taxon>
        <taxon>Caligidae</taxon>
        <taxon>Lepeophtheirus</taxon>
    </lineage>
</organism>
<feature type="compositionally biased region" description="Low complexity" evidence="1">
    <location>
        <begin position="224"/>
        <end position="243"/>
    </location>
</feature>
<feature type="signal peptide" evidence="2">
    <location>
        <begin position="1"/>
        <end position="25"/>
    </location>
</feature>